<evidence type="ECO:0000313" key="2">
    <source>
        <dbReference type="Ensembl" id="ENSMUSP00000149135.2"/>
    </source>
</evidence>
<evidence type="ECO:0007829" key="5">
    <source>
        <dbReference type="PeptideAtlas" id="A0A1L1SQP3"/>
    </source>
</evidence>
<feature type="signal peptide" evidence="1">
    <location>
        <begin position="1"/>
        <end position="20"/>
    </location>
</feature>
<keyword evidence="1" id="KW-0732">Signal</keyword>
<sequence>MAAVITWALALLAVFASTQARKSLWDYFSQNSWSKGVMGQPQKLAQENLKGSFEQDLYNMNNYLEKLGPLRGPGKEPPLLAQDPEGIRKQLQQELGEVSSRLEPYMAAKHQQNAW</sequence>
<evidence type="ECO:0000313" key="4">
    <source>
        <dbReference type="Proteomes" id="UP000000589"/>
    </source>
</evidence>
<reference evidence="2" key="5">
    <citation type="submission" date="2025-08" db="UniProtKB">
        <authorList>
            <consortium name="Ensembl"/>
        </authorList>
    </citation>
    <scope>IDENTIFICATION</scope>
    <source>
        <strain evidence="2">C57BL/6J</strain>
    </source>
</reference>
<accession>A0A1L1SQP3</accession>
<reference evidence="8" key="3">
    <citation type="journal article" date="2010" name="Cell">
        <title>A tissue-specific atlas of mouse protein phosphorylation and expression.</title>
        <authorList>
            <person name="Huttlin E.L."/>
            <person name="Jedrychowski M.P."/>
            <person name="Elias J.E."/>
            <person name="Goswami T."/>
            <person name="Rad R."/>
            <person name="Beausoleil S.A."/>
            <person name="Villen J."/>
            <person name="Haas W."/>
            <person name="Sowa M.E."/>
            <person name="Gygi S.P."/>
        </authorList>
    </citation>
    <scope>IDENTIFICATION BY MASS SPECTROMETRY [LARGE SCALE ANALYSIS]</scope>
</reference>
<gene>
    <name evidence="2 3" type="primary">Apoa5</name>
</gene>
<reference evidence="2 4" key="2">
    <citation type="journal article" date="2009" name="PLoS Biol.">
        <title>Lineage-specific biology revealed by a finished genome assembly of the mouse.</title>
        <authorList>
            <consortium name="Mouse Genome Sequencing Consortium"/>
            <person name="Church D.M."/>
            <person name="Goodstadt L."/>
            <person name="Hillier L.W."/>
            <person name="Zody M.C."/>
            <person name="Goldstein S."/>
            <person name="She X."/>
            <person name="Bult C.J."/>
            <person name="Agarwala R."/>
            <person name="Cherry J.L."/>
            <person name="DiCuccio M."/>
            <person name="Hlavina W."/>
            <person name="Kapustin Y."/>
            <person name="Meric P."/>
            <person name="Maglott D."/>
            <person name="Birtle Z."/>
            <person name="Marques A.C."/>
            <person name="Graves T."/>
            <person name="Zhou S."/>
            <person name="Teague B."/>
            <person name="Potamousis K."/>
            <person name="Churas C."/>
            <person name="Place M."/>
            <person name="Herschleb J."/>
            <person name="Runnheim R."/>
            <person name="Forrest D."/>
            <person name="Amos-Landgraf J."/>
            <person name="Schwartz D.C."/>
            <person name="Cheng Z."/>
            <person name="Lindblad-Toh K."/>
            <person name="Eichler E.E."/>
            <person name="Ponting C.P."/>
        </authorList>
    </citation>
    <scope>NUCLEOTIDE SEQUENCE [LARGE SCALE GENOMIC DNA]</scope>
    <source>
        <strain evidence="2 4">C57BL/6J</strain>
    </source>
</reference>
<dbReference type="AGR" id="MGI:1913363"/>
<evidence type="ECO:0007829" key="7">
    <source>
        <dbReference type="PubMed" id="17242355"/>
    </source>
</evidence>
<reference evidence="7" key="1">
    <citation type="journal article" date="2007" name="Proc. Natl. Acad. Sci. U.S.A.">
        <title>Large-scale phosphorylation analysis of mouse liver.</title>
        <authorList>
            <person name="Villen J."/>
            <person name="Beausoleil S.A."/>
            <person name="Gerber S.A."/>
            <person name="Gygi S.P."/>
        </authorList>
    </citation>
    <scope>IDENTIFICATION BY MASS SPECTROMETRY [LARGE SCALE ANALYSIS]</scope>
</reference>
<dbReference type="ExpressionAtlas" id="A0A1L1SQP3">
    <property type="expression patterns" value="baseline and differential"/>
</dbReference>
<keyword evidence="4" id="KW-1185">Reference proteome</keyword>
<evidence type="ECO:0000256" key="1">
    <source>
        <dbReference type="SAM" id="SignalP"/>
    </source>
</evidence>
<dbReference type="Antibodypedia" id="32277">
    <property type="antibodies" value="771 antibodies from 32 providers"/>
</dbReference>
<dbReference type="AlphaFoldDB" id="A0A1L1SQP3"/>
<organism evidence="2 4">
    <name type="scientific">Mus musculus</name>
    <name type="common">Mouse</name>
    <dbReference type="NCBI Taxonomy" id="10090"/>
    <lineage>
        <taxon>Eukaryota</taxon>
        <taxon>Metazoa</taxon>
        <taxon>Chordata</taxon>
        <taxon>Craniata</taxon>
        <taxon>Vertebrata</taxon>
        <taxon>Euteleostomi</taxon>
        <taxon>Mammalia</taxon>
        <taxon>Eutheria</taxon>
        <taxon>Euarchontoglires</taxon>
        <taxon>Glires</taxon>
        <taxon>Rodentia</taxon>
        <taxon>Myomorpha</taxon>
        <taxon>Muroidea</taxon>
        <taxon>Muridae</taxon>
        <taxon>Murinae</taxon>
        <taxon>Mus</taxon>
        <taxon>Mus</taxon>
    </lineage>
</organism>
<reference evidence="2 4" key="4">
    <citation type="journal article" date="2011" name="PLoS Biol.">
        <title>Modernizing reference genome assemblies.</title>
        <authorList>
            <person name="Church D.M."/>
            <person name="Schneider V.A."/>
            <person name="Graves T."/>
            <person name="Auger K."/>
            <person name="Cunningham F."/>
            <person name="Bouk N."/>
            <person name="Chen H.C."/>
            <person name="Agarwala R."/>
            <person name="McLaren W.M."/>
            <person name="Ritchie G.R."/>
            <person name="Albracht D."/>
            <person name="Kremitzki M."/>
            <person name="Rock S."/>
            <person name="Kotkiewicz H."/>
            <person name="Kremitzki C."/>
            <person name="Wollam A."/>
            <person name="Trani L."/>
            <person name="Fulton L."/>
            <person name="Fulton R."/>
            <person name="Matthews L."/>
            <person name="Whitehead S."/>
            <person name="Chow W."/>
            <person name="Torrance J."/>
            <person name="Dunn M."/>
            <person name="Harden G."/>
            <person name="Threadgold G."/>
            <person name="Wood J."/>
            <person name="Collins J."/>
            <person name="Heath P."/>
            <person name="Griffiths G."/>
            <person name="Pelan S."/>
            <person name="Grafham D."/>
            <person name="Eichler E.E."/>
            <person name="Weinstock G."/>
            <person name="Mardis E.R."/>
            <person name="Wilson R.K."/>
            <person name="Howe K."/>
            <person name="Flicek P."/>
            <person name="Hubbard T."/>
        </authorList>
    </citation>
    <scope>NUCLEOTIDE SEQUENCE [LARGE SCALE GENOMIC DNA]</scope>
    <source>
        <strain evidence="2 4">C57BL/6J</strain>
    </source>
</reference>
<dbReference type="Bgee" id="ENSMUSG00000032079">
    <property type="expression patterns" value="Expressed in left lobe of liver and 43 other cell types or tissues"/>
</dbReference>
<evidence type="ECO:0007829" key="6">
    <source>
        <dbReference type="ProteomicsDB" id="A0A1L1SQP3"/>
    </source>
</evidence>
<dbReference type="Gene3D" id="1.20.120.20">
    <property type="entry name" value="Apolipoprotein"/>
    <property type="match status" value="1"/>
</dbReference>
<dbReference type="ProteomicsDB" id="351101"/>
<dbReference type="MGI" id="MGI:1913363">
    <property type="gene designation" value="Apoa5"/>
</dbReference>
<evidence type="ECO:0000313" key="3">
    <source>
        <dbReference type="MGI" id="MGI:1913363"/>
    </source>
</evidence>
<name>A0A1L1SQP3_MOUSE</name>
<dbReference type="Proteomes" id="UP000000589">
    <property type="component" value="Chromosome 9"/>
</dbReference>
<dbReference type="SUPFAM" id="SSF47162">
    <property type="entry name" value="Apolipoprotein"/>
    <property type="match status" value="1"/>
</dbReference>
<proteinExistence type="evidence at protein level"/>
<dbReference type="VEuPathDB" id="HostDB:ENSMUSG00000032079"/>
<reference evidence="2" key="6">
    <citation type="submission" date="2025-09" db="UniProtKB">
        <authorList>
            <consortium name="Ensembl"/>
        </authorList>
    </citation>
    <scope>IDENTIFICATION</scope>
    <source>
        <strain evidence="2">C57BL/6J</strain>
    </source>
</reference>
<keyword evidence="5 6" id="KW-1267">Proteomics identification</keyword>
<dbReference type="Ensembl" id="ENSMUST00000213878.2">
    <property type="protein sequence ID" value="ENSMUSP00000149135.2"/>
    <property type="gene ID" value="ENSMUSG00000032079.13"/>
</dbReference>
<evidence type="ECO:0007829" key="8">
    <source>
        <dbReference type="PubMed" id="21183079"/>
    </source>
</evidence>
<protein>
    <submittedName>
        <fullName evidence="2">Apolipoprotein A-V</fullName>
    </submittedName>
</protein>
<dbReference type="GeneTree" id="ENSGT00950000182929"/>
<feature type="chain" id="PRO_5009681965" evidence="1">
    <location>
        <begin position="21"/>
        <end position="115"/>
    </location>
</feature>